<reference evidence="4" key="1">
    <citation type="submission" date="2022-05" db="EMBL/GenBank/DDBJ databases">
        <authorList>
            <person name="Jo J.-H."/>
            <person name="Im W.-T."/>
        </authorList>
    </citation>
    <scope>NUCLEOTIDE SEQUENCE</scope>
    <source>
        <strain evidence="4">RG327</strain>
    </source>
</reference>
<dbReference type="InterPro" id="IPR000836">
    <property type="entry name" value="PRTase_dom"/>
</dbReference>
<evidence type="ECO:0000256" key="1">
    <source>
        <dbReference type="ARBA" id="ARBA00008007"/>
    </source>
</evidence>
<feature type="domain" description="Phosphoribosyltransferase" evidence="2">
    <location>
        <begin position="143"/>
        <end position="232"/>
    </location>
</feature>
<comment type="caution">
    <text evidence="4">The sequence shown here is derived from an EMBL/GenBank/DDBJ whole genome shotgun (WGS) entry which is preliminary data.</text>
</comment>
<dbReference type="InterPro" id="IPR029057">
    <property type="entry name" value="PRTase-like"/>
</dbReference>
<comment type="similarity">
    <text evidence="1">Belongs to the ComF/GntX family.</text>
</comment>
<dbReference type="SUPFAM" id="SSF53271">
    <property type="entry name" value="PRTase-like"/>
    <property type="match status" value="1"/>
</dbReference>
<dbReference type="PANTHER" id="PTHR47505">
    <property type="entry name" value="DNA UTILIZATION PROTEIN YHGH"/>
    <property type="match status" value="1"/>
</dbReference>
<sequence>MQLRPAAYRLFRFLLDFGLPARCGGCGTIVDEVDSFCIACWRSLEFLQGGCSRCGIPLEATEAEICGACLARPPRLDRMRAAVAYGEISRSIALKLKYGRKVGLARTMSRYMRPMLAELPSGALIVPVPLHRSRLWSRGFNQSALVAKELARQTGMSLSVDALKRVRATPPLKGLSMRQRRRTVAGAFRANSKAELRGRTVVLVDDVLTTGSTADACARALRKAGAEGVDLISWARVIRPTQVDA</sequence>
<name>A0ABT0RES1_9SPHN</name>
<dbReference type="Gene3D" id="3.40.50.2020">
    <property type="match status" value="1"/>
</dbReference>
<dbReference type="Pfam" id="PF18912">
    <property type="entry name" value="DZR_2"/>
    <property type="match status" value="1"/>
</dbReference>
<evidence type="ECO:0000313" key="5">
    <source>
        <dbReference type="Proteomes" id="UP001165343"/>
    </source>
</evidence>
<organism evidence="4 5">
    <name type="scientific">Sphingomonas anseongensis</name>
    <dbReference type="NCBI Taxonomy" id="2908207"/>
    <lineage>
        <taxon>Bacteria</taxon>
        <taxon>Pseudomonadati</taxon>
        <taxon>Pseudomonadota</taxon>
        <taxon>Alphaproteobacteria</taxon>
        <taxon>Sphingomonadales</taxon>
        <taxon>Sphingomonadaceae</taxon>
        <taxon>Sphingomonas</taxon>
    </lineage>
</organism>
<gene>
    <name evidence="4" type="ORF">LZ519_05320</name>
</gene>
<dbReference type="RefSeq" id="WP_249867678.1">
    <property type="nucleotide sequence ID" value="NZ_JAMGBC010000001.1"/>
</dbReference>
<keyword evidence="5" id="KW-1185">Reference proteome</keyword>
<dbReference type="InterPro" id="IPR051910">
    <property type="entry name" value="ComF/GntX_DNA_util-trans"/>
</dbReference>
<evidence type="ECO:0000313" key="4">
    <source>
        <dbReference type="EMBL" id="MCL6678738.1"/>
    </source>
</evidence>
<dbReference type="PANTHER" id="PTHR47505:SF1">
    <property type="entry name" value="DNA UTILIZATION PROTEIN YHGH"/>
    <property type="match status" value="1"/>
</dbReference>
<dbReference type="EMBL" id="JAMGBC010000001">
    <property type="protein sequence ID" value="MCL6678738.1"/>
    <property type="molecule type" value="Genomic_DNA"/>
</dbReference>
<dbReference type="Proteomes" id="UP001165343">
    <property type="component" value="Unassembled WGS sequence"/>
</dbReference>
<proteinExistence type="inferred from homology"/>
<feature type="domain" description="Double zinc ribbon" evidence="3">
    <location>
        <begin position="14"/>
        <end position="70"/>
    </location>
</feature>
<dbReference type="Pfam" id="PF00156">
    <property type="entry name" value="Pribosyltran"/>
    <property type="match status" value="1"/>
</dbReference>
<dbReference type="InterPro" id="IPR044005">
    <property type="entry name" value="DZR_2"/>
</dbReference>
<evidence type="ECO:0000259" key="2">
    <source>
        <dbReference type="Pfam" id="PF00156"/>
    </source>
</evidence>
<evidence type="ECO:0000259" key="3">
    <source>
        <dbReference type="Pfam" id="PF18912"/>
    </source>
</evidence>
<protein>
    <submittedName>
        <fullName evidence="4">ComF family protein</fullName>
    </submittedName>
</protein>
<dbReference type="CDD" id="cd06223">
    <property type="entry name" value="PRTases_typeI"/>
    <property type="match status" value="1"/>
</dbReference>
<accession>A0ABT0RES1</accession>